<dbReference type="PaxDb" id="2903-EOD39737"/>
<reference evidence="8" key="1">
    <citation type="journal article" date="2013" name="Nature">
        <title>Pan genome of the phytoplankton Emiliania underpins its global distribution.</title>
        <authorList>
            <person name="Read B.A."/>
            <person name="Kegel J."/>
            <person name="Klute M.J."/>
            <person name="Kuo A."/>
            <person name="Lefebvre S.C."/>
            <person name="Maumus F."/>
            <person name="Mayer C."/>
            <person name="Miller J."/>
            <person name="Monier A."/>
            <person name="Salamov A."/>
            <person name="Young J."/>
            <person name="Aguilar M."/>
            <person name="Claverie J.M."/>
            <person name="Frickenhaus S."/>
            <person name="Gonzalez K."/>
            <person name="Herman E.K."/>
            <person name="Lin Y.C."/>
            <person name="Napier J."/>
            <person name="Ogata H."/>
            <person name="Sarno A.F."/>
            <person name="Shmutz J."/>
            <person name="Schroeder D."/>
            <person name="de Vargas C."/>
            <person name="Verret F."/>
            <person name="von Dassow P."/>
            <person name="Valentin K."/>
            <person name="Van de Peer Y."/>
            <person name="Wheeler G."/>
            <person name="Dacks J.B."/>
            <person name="Delwiche C.F."/>
            <person name="Dyhrman S.T."/>
            <person name="Glockner G."/>
            <person name="John U."/>
            <person name="Richards T."/>
            <person name="Worden A.Z."/>
            <person name="Zhang X."/>
            <person name="Grigoriev I.V."/>
            <person name="Allen A.E."/>
            <person name="Bidle K."/>
            <person name="Borodovsky M."/>
            <person name="Bowler C."/>
            <person name="Brownlee C."/>
            <person name="Cock J.M."/>
            <person name="Elias M."/>
            <person name="Gladyshev V.N."/>
            <person name="Groth M."/>
            <person name="Guda C."/>
            <person name="Hadaegh A."/>
            <person name="Iglesias-Rodriguez M.D."/>
            <person name="Jenkins J."/>
            <person name="Jones B.M."/>
            <person name="Lawson T."/>
            <person name="Leese F."/>
            <person name="Lindquist E."/>
            <person name="Lobanov A."/>
            <person name="Lomsadze A."/>
            <person name="Malik S.B."/>
            <person name="Marsh M.E."/>
            <person name="Mackinder L."/>
            <person name="Mock T."/>
            <person name="Mueller-Roeber B."/>
            <person name="Pagarete A."/>
            <person name="Parker M."/>
            <person name="Probert I."/>
            <person name="Quesneville H."/>
            <person name="Raines C."/>
            <person name="Rensing S.A."/>
            <person name="Riano-Pachon D.M."/>
            <person name="Richier S."/>
            <person name="Rokitta S."/>
            <person name="Shiraiwa Y."/>
            <person name="Soanes D.M."/>
            <person name="van der Giezen M."/>
            <person name="Wahlund T.M."/>
            <person name="Williams B."/>
            <person name="Wilson W."/>
            <person name="Wolfe G."/>
            <person name="Wurch L.L."/>
        </authorList>
    </citation>
    <scope>NUCLEOTIDE SEQUENCE</scope>
</reference>
<keyword evidence="3" id="KW-0378">Hydrolase</keyword>
<organism evidence="7 8">
    <name type="scientific">Emiliania huxleyi (strain CCMP1516)</name>
    <dbReference type="NCBI Taxonomy" id="280463"/>
    <lineage>
        <taxon>Eukaryota</taxon>
        <taxon>Haptista</taxon>
        <taxon>Haptophyta</taxon>
        <taxon>Prymnesiophyceae</taxon>
        <taxon>Isochrysidales</taxon>
        <taxon>Noelaerhabdaceae</taxon>
        <taxon>Emiliania</taxon>
    </lineage>
</organism>
<name>A0A0D3KVF2_EMIH1</name>
<dbReference type="PANTHER" id="PTHR47963">
    <property type="entry name" value="DEAD-BOX ATP-DEPENDENT RNA HELICASE 47, MITOCHONDRIAL"/>
    <property type="match status" value="1"/>
</dbReference>
<dbReference type="PROSITE" id="PS51192">
    <property type="entry name" value="HELICASE_ATP_BIND_1"/>
    <property type="match status" value="1"/>
</dbReference>
<dbReference type="GO" id="GO:0003724">
    <property type="term" value="F:RNA helicase activity"/>
    <property type="evidence" value="ECO:0007669"/>
    <property type="project" value="UniProtKB-EC"/>
</dbReference>
<dbReference type="HOGENOM" id="CLU_003041_8_5_1"/>
<dbReference type="InterPro" id="IPR014001">
    <property type="entry name" value="Helicase_ATP-bd"/>
</dbReference>
<keyword evidence="4" id="KW-0347">Helicase</keyword>
<protein>
    <recommendedName>
        <fullName evidence="1">RNA helicase</fullName>
        <ecNumber evidence="1">3.6.4.13</ecNumber>
    </recommendedName>
</protein>
<dbReference type="InterPro" id="IPR027417">
    <property type="entry name" value="P-loop_NTPase"/>
</dbReference>
<dbReference type="eggNOG" id="KOG0327">
    <property type="taxonomic scope" value="Eukaryota"/>
</dbReference>
<dbReference type="GO" id="GO:0016787">
    <property type="term" value="F:hydrolase activity"/>
    <property type="evidence" value="ECO:0007669"/>
    <property type="project" value="UniProtKB-KW"/>
</dbReference>
<dbReference type="AlphaFoldDB" id="A0A0D3KVF2"/>
<keyword evidence="2" id="KW-0547">Nucleotide-binding</keyword>
<evidence type="ECO:0000256" key="4">
    <source>
        <dbReference type="ARBA" id="ARBA00022806"/>
    </source>
</evidence>
<evidence type="ECO:0000259" key="6">
    <source>
        <dbReference type="PROSITE" id="PS51192"/>
    </source>
</evidence>
<dbReference type="InterPro" id="IPR011545">
    <property type="entry name" value="DEAD/DEAH_box_helicase_dom"/>
</dbReference>
<dbReference type="Pfam" id="PF00270">
    <property type="entry name" value="DEAD"/>
    <property type="match status" value="1"/>
</dbReference>
<accession>A0A0D3KVF2</accession>
<evidence type="ECO:0000256" key="2">
    <source>
        <dbReference type="ARBA" id="ARBA00022741"/>
    </source>
</evidence>
<dbReference type="GO" id="GO:0003723">
    <property type="term" value="F:RNA binding"/>
    <property type="evidence" value="ECO:0007669"/>
    <property type="project" value="TreeGrafter"/>
</dbReference>
<dbReference type="RefSeq" id="XP_005792166.1">
    <property type="nucleotide sequence ID" value="XM_005792109.1"/>
</dbReference>
<dbReference type="Gene3D" id="3.40.50.300">
    <property type="entry name" value="P-loop containing nucleotide triphosphate hydrolases"/>
    <property type="match status" value="1"/>
</dbReference>
<sequence>PNALQAASYSVLAGGRDAVIDAHTGSGKTLALLLPVVSQLDAAVREPQALILCPSRELAHQVARVAASLLQGTGLSACALVGGANVNRQLERLRKAQP</sequence>
<dbReference type="InterPro" id="IPR050547">
    <property type="entry name" value="DEAD_box_RNA_helicases"/>
</dbReference>
<dbReference type="STRING" id="2903.R1DX56"/>
<evidence type="ECO:0000313" key="8">
    <source>
        <dbReference type="Proteomes" id="UP000013827"/>
    </source>
</evidence>
<dbReference type="GeneID" id="17285011"/>
<dbReference type="GO" id="GO:0005524">
    <property type="term" value="F:ATP binding"/>
    <property type="evidence" value="ECO:0007669"/>
    <property type="project" value="UniProtKB-KW"/>
</dbReference>
<dbReference type="EC" id="3.6.4.13" evidence="1"/>
<dbReference type="Proteomes" id="UP000013827">
    <property type="component" value="Unassembled WGS sequence"/>
</dbReference>
<dbReference type="EnsemblProtists" id="EOD39737">
    <property type="protein sequence ID" value="EOD39737"/>
    <property type="gene ID" value="EMIHUDRAFT_60239"/>
</dbReference>
<keyword evidence="8" id="KW-1185">Reference proteome</keyword>
<dbReference type="KEGG" id="ehx:EMIHUDRAFT_60239"/>
<feature type="domain" description="Helicase ATP-binding" evidence="6">
    <location>
        <begin position="9"/>
        <end position="98"/>
    </location>
</feature>
<dbReference type="PANTHER" id="PTHR47963:SF8">
    <property type="entry name" value="ATP-DEPENDENT RNA HELICASE DEAD"/>
    <property type="match status" value="1"/>
</dbReference>
<proteinExistence type="predicted"/>
<evidence type="ECO:0000256" key="5">
    <source>
        <dbReference type="ARBA" id="ARBA00022840"/>
    </source>
</evidence>
<reference evidence="7" key="2">
    <citation type="submission" date="2024-10" db="UniProtKB">
        <authorList>
            <consortium name="EnsemblProtists"/>
        </authorList>
    </citation>
    <scope>IDENTIFICATION</scope>
</reference>
<evidence type="ECO:0000256" key="1">
    <source>
        <dbReference type="ARBA" id="ARBA00012552"/>
    </source>
</evidence>
<evidence type="ECO:0000313" key="7">
    <source>
        <dbReference type="EnsemblProtists" id="EOD39737"/>
    </source>
</evidence>
<keyword evidence="5" id="KW-0067">ATP-binding</keyword>
<dbReference type="OMA" id="DIAYLVC"/>
<evidence type="ECO:0000256" key="3">
    <source>
        <dbReference type="ARBA" id="ARBA00022801"/>
    </source>
</evidence>
<dbReference type="SUPFAM" id="SSF52540">
    <property type="entry name" value="P-loop containing nucleoside triphosphate hydrolases"/>
    <property type="match status" value="1"/>
</dbReference>